<evidence type="ECO:0000256" key="8">
    <source>
        <dbReference type="SAM" id="Phobius"/>
    </source>
</evidence>
<keyword evidence="3 8" id="KW-1133">Transmembrane helix</keyword>
<dbReference type="Gene3D" id="1.10.287.950">
    <property type="entry name" value="Methyl-accepting chemotaxis protein"/>
    <property type="match status" value="1"/>
</dbReference>
<feature type="transmembrane region" description="Helical" evidence="8">
    <location>
        <begin position="206"/>
        <end position="230"/>
    </location>
</feature>
<dbReference type="FunFam" id="1.10.287.950:FF:000001">
    <property type="entry name" value="Methyl-accepting chemotaxis sensory transducer"/>
    <property type="match status" value="1"/>
</dbReference>
<dbReference type="AlphaFoldDB" id="A0A3S0K033"/>
<keyword evidence="12" id="KW-1185">Reference proteome</keyword>
<dbReference type="GO" id="GO:0016020">
    <property type="term" value="C:membrane"/>
    <property type="evidence" value="ECO:0007669"/>
    <property type="project" value="UniProtKB-SubCell"/>
</dbReference>
<dbReference type="PANTHER" id="PTHR32089">
    <property type="entry name" value="METHYL-ACCEPTING CHEMOTAXIS PROTEIN MCPB"/>
    <property type="match status" value="1"/>
</dbReference>
<dbReference type="RefSeq" id="WP_126505647.1">
    <property type="nucleotide sequence ID" value="NZ_RXNV01000003.1"/>
</dbReference>
<feature type="domain" description="Methyl-accepting transducer" evidence="9">
    <location>
        <begin position="286"/>
        <end position="522"/>
    </location>
</feature>
<comment type="subcellular location">
    <subcellularLocation>
        <location evidence="1">Membrane</location>
        <topology evidence="1">Multi-pass membrane protein</topology>
    </subcellularLocation>
</comment>
<dbReference type="CDD" id="cd06225">
    <property type="entry name" value="HAMP"/>
    <property type="match status" value="1"/>
</dbReference>
<evidence type="ECO:0000256" key="3">
    <source>
        <dbReference type="ARBA" id="ARBA00022989"/>
    </source>
</evidence>
<accession>A0A3S0K033</accession>
<evidence type="ECO:0000256" key="1">
    <source>
        <dbReference type="ARBA" id="ARBA00004141"/>
    </source>
</evidence>
<sequence>MLIKTKLYASGALLCVLLIGISIGAMVSFNGLIQRFEQVVDASSSSAKSAEKATQGSASGSQQLGVVNADMMSIVDGIKRANQRTKLISKKVDDINETLTELMGTIEELSEDVTDEDALSILEEVSDEIGDISERLRREALINIVDSSKNMDNFSVQISQQAAKVSELDAFLRQQVEVSQSTMDTSAEIKELATEASGEVQWQQKLFVSALVILALLSMAAAFLIVRAVIHPINKTVHLMQDIADGDGDLTQRLEAEGDDEMALIAGAFNRFVEKIQVLLTDVTHSMEELRQASNQTLQAMTDGNEAMHKQQQEVEQIATAINEMSVTSQEVAQNAIGAETAAVEVNGHADSGKLVVNSALSSVASLADEVQSAVDVIDSLDQKSSSIYSVVNVIQSVSEQTNLLALNAAIEAARAGEQGRGFAVVADEVRALAAKAESSTKDIREIIDEIQTLTKQAVTAMESSKTVSSDTLQGAQSASEALDAITGSMHTVTEMNTQIAHAATEQTGVTDELNQRVIQINELSNLTSLQVSNTVETCESLNRISETLSNQLTQFKV</sequence>
<protein>
    <submittedName>
        <fullName evidence="11">Methyl-accepting chemotaxis protein</fullName>
    </submittedName>
</protein>
<dbReference type="PROSITE" id="PS50111">
    <property type="entry name" value="CHEMOTAXIS_TRANSDUC_2"/>
    <property type="match status" value="1"/>
</dbReference>
<evidence type="ECO:0000313" key="11">
    <source>
        <dbReference type="EMBL" id="RTR32742.1"/>
    </source>
</evidence>
<evidence type="ECO:0000256" key="6">
    <source>
        <dbReference type="ARBA" id="ARBA00029447"/>
    </source>
</evidence>
<dbReference type="Pfam" id="PF00672">
    <property type="entry name" value="HAMP"/>
    <property type="match status" value="1"/>
</dbReference>
<evidence type="ECO:0000256" key="2">
    <source>
        <dbReference type="ARBA" id="ARBA00022692"/>
    </source>
</evidence>
<keyword evidence="2 8" id="KW-0812">Transmembrane</keyword>
<organism evidence="11 12">
    <name type="scientific">Shewanella atlantica</name>
    <dbReference type="NCBI Taxonomy" id="271099"/>
    <lineage>
        <taxon>Bacteria</taxon>
        <taxon>Pseudomonadati</taxon>
        <taxon>Pseudomonadota</taxon>
        <taxon>Gammaproteobacteria</taxon>
        <taxon>Alteromonadales</taxon>
        <taxon>Shewanellaceae</taxon>
        <taxon>Shewanella</taxon>
    </lineage>
</organism>
<evidence type="ECO:0000259" key="9">
    <source>
        <dbReference type="PROSITE" id="PS50111"/>
    </source>
</evidence>
<evidence type="ECO:0000256" key="5">
    <source>
        <dbReference type="ARBA" id="ARBA00023224"/>
    </source>
</evidence>
<dbReference type="InterPro" id="IPR003660">
    <property type="entry name" value="HAMP_dom"/>
</dbReference>
<evidence type="ECO:0000256" key="7">
    <source>
        <dbReference type="PROSITE-ProRule" id="PRU00284"/>
    </source>
</evidence>
<keyword evidence="5 7" id="KW-0807">Transducer</keyword>
<evidence type="ECO:0000256" key="4">
    <source>
        <dbReference type="ARBA" id="ARBA00023136"/>
    </source>
</evidence>
<proteinExistence type="inferred from homology"/>
<dbReference type="OrthoDB" id="49457at2"/>
<dbReference type="Proteomes" id="UP000282060">
    <property type="component" value="Unassembled WGS sequence"/>
</dbReference>
<dbReference type="SMART" id="SM00304">
    <property type="entry name" value="HAMP"/>
    <property type="match status" value="1"/>
</dbReference>
<evidence type="ECO:0000313" key="12">
    <source>
        <dbReference type="Proteomes" id="UP000282060"/>
    </source>
</evidence>
<dbReference type="PROSITE" id="PS50885">
    <property type="entry name" value="HAMP"/>
    <property type="match status" value="1"/>
</dbReference>
<keyword evidence="4 8" id="KW-0472">Membrane</keyword>
<dbReference type="SMART" id="SM00283">
    <property type="entry name" value="MA"/>
    <property type="match status" value="1"/>
</dbReference>
<dbReference type="Pfam" id="PF00015">
    <property type="entry name" value="MCPsignal"/>
    <property type="match status" value="1"/>
</dbReference>
<feature type="domain" description="HAMP" evidence="10">
    <location>
        <begin position="227"/>
        <end position="281"/>
    </location>
</feature>
<comment type="similarity">
    <text evidence="6">Belongs to the methyl-accepting chemotaxis (MCP) protein family.</text>
</comment>
<dbReference type="EMBL" id="RXNV01000003">
    <property type="protein sequence ID" value="RTR32742.1"/>
    <property type="molecule type" value="Genomic_DNA"/>
</dbReference>
<dbReference type="SUPFAM" id="SSF58104">
    <property type="entry name" value="Methyl-accepting chemotaxis protein (MCP) signaling domain"/>
    <property type="match status" value="1"/>
</dbReference>
<reference evidence="11 12" key="1">
    <citation type="submission" date="2018-12" db="EMBL/GenBank/DDBJ databases">
        <authorList>
            <person name="Yu L."/>
        </authorList>
    </citation>
    <scope>NUCLEOTIDE SEQUENCE [LARGE SCALE GENOMIC DNA]</scope>
    <source>
        <strain evidence="11 12">HAW-EB5</strain>
    </source>
</reference>
<gene>
    <name evidence="11" type="ORF">EKG39_10230</name>
</gene>
<dbReference type="PANTHER" id="PTHR32089:SF119">
    <property type="entry name" value="METHYL-ACCEPTING CHEMOTAXIS PROTEIN CTPL"/>
    <property type="match status" value="1"/>
</dbReference>
<comment type="caution">
    <text evidence="11">The sequence shown here is derived from an EMBL/GenBank/DDBJ whole genome shotgun (WGS) entry which is preliminary data.</text>
</comment>
<name>A0A3S0K033_9GAMM</name>
<dbReference type="GO" id="GO:0006935">
    <property type="term" value="P:chemotaxis"/>
    <property type="evidence" value="ECO:0007669"/>
    <property type="project" value="UniProtKB-ARBA"/>
</dbReference>
<dbReference type="GO" id="GO:0007165">
    <property type="term" value="P:signal transduction"/>
    <property type="evidence" value="ECO:0007669"/>
    <property type="project" value="UniProtKB-KW"/>
</dbReference>
<evidence type="ECO:0000259" key="10">
    <source>
        <dbReference type="PROSITE" id="PS50885"/>
    </source>
</evidence>
<dbReference type="InterPro" id="IPR004089">
    <property type="entry name" value="MCPsignal_dom"/>
</dbReference>